<dbReference type="SUPFAM" id="SSF81383">
    <property type="entry name" value="F-box domain"/>
    <property type="match status" value="1"/>
</dbReference>
<dbReference type="Pfam" id="PF23622">
    <property type="entry name" value="LRR_At1g61320_AtMIF1"/>
    <property type="match status" value="1"/>
</dbReference>
<dbReference type="PANTHER" id="PTHR34145">
    <property type="entry name" value="OS02G0105600 PROTEIN"/>
    <property type="match status" value="1"/>
</dbReference>
<dbReference type="Pfam" id="PF00646">
    <property type="entry name" value="F-box"/>
    <property type="match status" value="1"/>
</dbReference>
<dbReference type="InterPro" id="IPR032675">
    <property type="entry name" value="LRR_dom_sf"/>
</dbReference>
<dbReference type="Proteomes" id="UP000516437">
    <property type="component" value="Chromosome 2"/>
</dbReference>
<dbReference type="OrthoDB" id="976179at2759"/>
<dbReference type="Gene3D" id="3.80.10.10">
    <property type="entry name" value="Ribonuclease Inhibitor"/>
    <property type="match status" value="1"/>
</dbReference>
<feature type="domain" description="At1g61320/AtMIF1 LRR" evidence="2">
    <location>
        <begin position="141"/>
        <end position="381"/>
    </location>
</feature>
<sequence length="474" mass="54264">MEERLDRISSLPVEILRRISSLLPLEEAVRTSTLSSVWKSLWTPVQVDMEFDTHLKTRHEASKEVIEVISPVLRSYASPEVWKFCLTFPESDKEPSLEAKDEVIVLATKGTERELHLEFSKRQKRTGHLKLEQTCKGFSNHHDMQMAGFSTLKTLHLRSVPFLARDLVSALFSNCKLLESLKLDKCTGLESLDIEAGDCLRSLIVVNCADILHIKISARKLVSFWYQGSLPQIKLTNTPNLVDVMLNLKDGVGHYEFDCEEVLSLFASLKEVEILTISGWLLEWLCSAGVIFKRLEFQFNKLKELRWIDSLINRPKRDSLASFINIAPSLEKLFVRVDRSQSSVPCPCFHQYWHEPHLWMDFTAVKSSTTQLKHLKVVGFLGFRVEDDQLLLMELLLNKAIVLSSMNVISPSKRSWRVVKVPLCQLKPASSWNHQKHIAVLSPNKEFFFVFTEEIYGHQGGFESSFPPSFFPGC</sequence>
<evidence type="ECO:0000313" key="3">
    <source>
        <dbReference type="EMBL" id="KAB1224005.1"/>
    </source>
</evidence>
<feature type="domain" description="F-box" evidence="1">
    <location>
        <begin position="8"/>
        <end position="43"/>
    </location>
</feature>
<evidence type="ECO:0000313" key="4">
    <source>
        <dbReference type="Proteomes" id="UP000516437"/>
    </source>
</evidence>
<dbReference type="InterPro" id="IPR001810">
    <property type="entry name" value="F-box_dom"/>
</dbReference>
<dbReference type="InterPro" id="IPR036047">
    <property type="entry name" value="F-box-like_dom_sf"/>
</dbReference>
<dbReference type="EMBL" id="RXIC02000020">
    <property type="protein sequence ID" value="KAB1224005.1"/>
    <property type="molecule type" value="Genomic_DNA"/>
</dbReference>
<dbReference type="InterPro" id="IPR055357">
    <property type="entry name" value="LRR_At1g61320_AtMIF1"/>
</dbReference>
<protein>
    <recommendedName>
        <fullName evidence="5">F-box domain-containing protein</fullName>
    </recommendedName>
</protein>
<evidence type="ECO:0000259" key="1">
    <source>
        <dbReference type="Pfam" id="PF00646"/>
    </source>
</evidence>
<dbReference type="AlphaFoldDB" id="A0A6A1WFI1"/>
<organism evidence="3 4">
    <name type="scientific">Morella rubra</name>
    <name type="common">Chinese bayberry</name>
    <dbReference type="NCBI Taxonomy" id="262757"/>
    <lineage>
        <taxon>Eukaryota</taxon>
        <taxon>Viridiplantae</taxon>
        <taxon>Streptophyta</taxon>
        <taxon>Embryophyta</taxon>
        <taxon>Tracheophyta</taxon>
        <taxon>Spermatophyta</taxon>
        <taxon>Magnoliopsida</taxon>
        <taxon>eudicotyledons</taxon>
        <taxon>Gunneridae</taxon>
        <taxon>Pentapetalae</taxon>
        <taxon>rosids</taxon>
        <taxon>fabids</taxon>
        <taxon>Fagales</taxon>
        <taxon>Myricaceae</taxon>
        <taxon>Morella</taxon>
    </lineage>
</organism>
<comment type="caution">
    <text evidence="3">The sequence shown here is derived from an EMBL/GenBank/DDBJ whole genome shotgun (WGS) entry which is preliminary data.</text>
</comment>
<accession>A0A6A1WFI1</accession>
<dbReference type="SUPFAM" id="SSF52047">
    <property type="entry name" value="RNI-like"/>
    <property type="match status" value="1"/>
</dbReference>
<dbReference type="PANTHER" id="PTHR34145:SF53">
    <property type="entry name" value="LEUCINE-RICH REPEAT DOMAIN SUPERFAMILY"/>
    <property type="match status" value="1"/>
</dbReference>
<name>A0A6A1WFI1_9ROSI</name>
<gene>
    <name evidence="3" type="ORF">CJ030_MR2G007947</name>
</gene>
<reference evidence="3 4" key="1">
    <citation type="journal article" date="2019" name="Plant Biotechnol. J.">
        <title>The red bayberry genome and genetic basis of sex determination.</title>
        <authorList>
            <person name="Jia H.M."/>
            <person name="Jia H.J."/>
            <person name="Cai Q.L."/>
            <person name="Wang Y."/>
            <person name="Zhao H.B."/>
            <person name="Yang W.F."/>
            <person name="Wang G.Y."/>
            <person name="Li Y.H."/>
            <person name="Zhan D.L."/>
            <person name="Shen Y.T."/>
            <person name="Niu Q.F."/>
            <person name="Chang L."/>
            <person name="Qiu J."/>
            <person name="Zhao L."/>
            <person name="Xie H.B."/>
            <person name="Fu W.Y."/>
            <person name="Jin J."/>
            <person name="Li X.W."/>
            <person name="Jiao Y."/>
            <person name="Zhou C.C."/>
            <person name="Tu T."/>
            <person name="Chai C.Y."/>
            <person name="Gao J.L."/>
            <person name="Fan L.J."/>
            <person name="van de Weg E."/>
            <person name="Wang J.Y."/>
            <person name="Gao Z.S."/>
        </authorList>
    </citation>
    <scope>NUCLEOTIDE SEQUENCE [LARGE SCALE GENOMIC DNA]</scope>
    <source>
        <tissue evidence="3">Leaves</tissue>
    </source>
</reference>
<evidence type="ECO:0008006" key="5">
    <source>
        <dbReference type="Google" id="ProtNLM"/>
    </source>
</evidence>
<keyword evidence="4" id="KW-1185">Reference proteome</keyword>
<evidence type="ECO:0000259" key="2">
    <source>
        <dbReference type="Pfam" id="PF23622"/>
    </source>
</evidence>
<dbReference type="InterPro" id="IPR053772">
    <property type="entry name" value="At1g61320/At1g61330-like"/>
</dbReference>
<proteinExistence type="predicted"/>